<gene>
    <name evidence="1" type="ordered locus">Psta_3928</name>
</gene>
<dbReference type="KEGG" id="psl:Psta_3928"/>
<sequence>MVCRGTGGAALQPLRQVLQRFNNRMMKSGNRICHLPDNASSHCYWKYNRKLIKSMRIFRGKFSARRLTFSLSRGSLLTAISLPHAFFLSRKSFRLRRSPDLVKSQLSRHRFALSFSCDATRAPGELCFASYRPEPRFLGRFFDLSSARARRSVPVFLASVSNVADFTNEPNKRTKNCRTPSEVGLVRG</sequence>
<dbReference type="EMBL" id="CP001848">
    <property type="protein sequence ID" value="ADB18582.1"/>
    <property type="molecule type" value="Genomic_DNA"/>
</dbReference>
<proteinExistence type="predicted"/>
<dbReference type="STRING" id="530564.Psta_3928"/>
<evidence type="ECO:0000313" key="1">
    <source>
        <dbReference type="EMBL" id="ADB18582.1"/>
    </source>
</evidence>
<accession>D2R1X1</accession>
<name>D2R1X1_PIRSD</name>
<keyword evidence="2" id="KW-1185">Reference proteome</keyword>
<dbReference type="HOGENOM" id="CLU_1439861_0_0_0"/>
<reference evidence="1 2" key="1">
    <citation type="journal article" date="2009" name="Stand. Genomic Sci.">
        <title>Complete genome sequence of Pirellula staleyi type strain (ATCC 27377).</title>
        <authorList>
            <person name="Clum A."/>
            <person name="Tindall B.J."/>
            <person name="Sikorski J."/>
            <person name="Ivanova N."/>
            <person name="Mavrommatis K."/>
            <person name="Lucas S."/>
            <person name="Glavina del Rio T."/>
            <person name="Nolan M."/>
            <person name="Chen F."/>
            <person name="Tice H."/>
            <person name="Pitluck S."/>
            <person name="Cheng J.F."/>
            <person name="Chertkov O."/>
            <person name="Brettin T."/>
            <person name="Han C."/>
            <person name="Detter J.C."/>
            <person name="Kuske C."/>
            <person name="Bruce D."/>
            <person name="Goodwin L."/>
            <person name="Ovchinikova G."/>
            <person name="Pati A."/>
            <person name="Mikhailova N."/>
            <person name="Chen A."/>
            <person name="Palaniappan K."/>
            <person name="Land M."/>
            <person name="Hauser L."/>
            <person name="Chang Y.J."/>
            <person name="Jeffries C.D."/>
            <person name="Chain P."/>
            <person name="Rohde M."/>
            <person name="Goker M."/>
            <person name="Bristow J."/>
            <person name="Eisen J.A."/>
            <person name="Markowitz V."/>
            <person name="Hugenholtz P."/>
            <person name="Kyrpides N.C."/>
            <person name="Klenk H.P."/>
            <person name="Lapidus A."/>
        </authorList>
    </citation>
    <scope>NUCLEOTIDE SEQUENCE [LARGE SCALE GENOMIC DNA]</scope>
    <source>
        <strain evidence="2">ATCC 27377 / DSM 6068 / ICPB 4128</strain>
    </source>
</reference>
<protein>
    <submittedName>
        <fullName evidence="1">Uncharacterized protein</fullName>
    </submittedName>
</protein>
<dbReference type="Proteomes" id="UP000001887">
    <property type="component" value="Chromosome"/>
</dbReference>
<dbReference type="AlphaFoldDB" id="D2R1X1"/>
<organism evidence="1 2">
    <name type="scientific">Pirellula staleyi (strain ATCC 27377 / DSM 6068 / ICPB 4128)</name>
    <name type="common">Pirella staleyi</name>
    <dbReference type="NCBI Taxonomy" id="530564"/>
    <lineage>
        <taxon>Bacteria</taxon>
        <taxon>Pseudomonadati</taxon>
        <taxon>Planctomycetota</taxon>
        <taxon>Planctomycetia</taxon>
        <taxon>Pirellulales</taxon>
        <taxon>Pirellulaceae</taxon>
        <taxon>Pirellula</taxon>
    </lineage>
</organism>
<evidence type="ECO:0000313" key="2">
    <source>
        <dbReference type="Proteomes" id="UP000001887"/>
    </source>
</evidence>